<dbReference type="SUPFAM" id="SSF56672">
    <property type="entry name" value="DNA/RNA polymerases"/>
    <property type="match status" value="1"/>
</dbReference>
<gene>
    <name evidence="3" type="ORF">CRG98_029408</name>
</gene>
<dbReference type="InterPro" id="IPR043128">
    <property type="entry name" value="Rev_trsase/Diguanyl_cyclase"/>
</dbReference>
<dbReference type="PANTHER" id="PTHR37984">
    <property type="entry name" value="PROTEIN CBG26694"/>
    <property type="match status" value="1"/>
</dbReference>
<feature type="domain" description="Reverse transcriptase/retrotransposon-derived protein RNase H-like" evidence="2">
    <location>
        <begin position="92"/>
        <end position="175"/>
    </location>
</feature>
<keyword evidence="1" id="KW-0511">Multifunctional enzyme</keyword>
<dbReference type="EMBL" id="PGOL01002141">
    <property type="protein sequence ID" value="PKI50199.1"/>
    <property type="molecule type" value="Genomic_DNA"/>
</dbReference>
<dbReference type="Gene3D" id="3.30.70.270">
    <property type="match status" value="2"/>
</dbReference>
<evidence type="ECO:0000256" key="1">
    <source>
        <dbReference type="ARBA" id="ARBA00023268"/>
    </source>
</evidence>
<dbReference type="PANTHER" id="PTHR37984:SF5">
    <property type="entry name" value="PROTEIN NYNRIN-LIKE"/>
    <property type="match status" value="1"/>
</dbReference>
<dbReference type="Proteomes" id="UP000233551">
    <property type="component" value="Unassembled WGS sequence"/>
</dbReference>
<sequence length="175" mass="19847">MPLKHNTLFANMKKCTFCTDKLVFLGFIVSAQGIQVDEEKVRAIQEWPSPTSVSNVRSFHGLPSFYWRFVKDFSRIAAPLTEVIKKNVGFRWGEEQEKAFQLIKKKLTNAPLLSLPNFSKTFEIECDASGVGIGAILMQEGRPIAYFSEKLSGAALNYPTYDKELYALVRALETW</sequence>
<dbReference type="GO" id="GO:0003824">
    <property type="term" value="F:catalytic activity"/>
    <property type="evidence" value="ECO:0007669"/>
    <property type="project" value="UniProtKB-KW"/>
</dbReference>
<accession>A0A2I0J1T0</accession>
<evidence type="ECO:0000313" key="3">
    <source>
        <dbReference type="EMBL" id="PKI50199.1"/>
    </source>
</evidence>
<dbReference type="AlphaFoldDB" id="A0A2I0J1T0"/>
<dbReference type="InterPro" id="IPR041577">
    <property type="entry name" value="RT_RNaseH_2"/>
</dbReference>
<protein>
    <recommendedName>
        <fullName evidence="2">Reverse transcriptase/retrotransposon-derived protein RNase H-like domain-containing protein</fullName>
    </recommendedName>
</protein>
<dbReference type="Gene3D" id="3.10.20.370">
    <property type="match status" value="1"/>
</dbReference>
<dbReference type="InterPro" id="IPR043502">
    <property type="entry name" value="DNA/RNA_pol_sf"/>
</dbReference>
<dbReference type="FunFam" id="3.30.70.270:FF:000020">
    <property type="entry name" value="Transposon Tf2-6 polyprotein-like Protein"/>
    <property type="match status" value="1"/>
</dbReference>
<evidence type="ECO:0000259" key="2">
    <source>
        <dbReference type="Pfam" id="PF17919"/>
    </source>
</evidence>
<name>A0A2I0J1T0_PUNGR</name>
<dbReference type="InterPro" id="IPR050951">
    <property type="entry name" value="Retrovirus_Pol_polyprotein"/>
</dbReference>
<keyword evidence="4" id="KW-1185">Reference proteome</keyword>
<reference evidence="3 4" key="1">
    <citation type="submission" date="2017-11" db="EMBL/GenBank/DDBJ databases">
        <title>De-novo sequencing of pomegranate (Punica granatum L.) genome.</title>
        <authorList>
            <person name="Akparov Z."/>
            <person name="Amiraslanov A."/>
            <person name="Hajiyeva S."/>
            <person name="Abbasov M."/>
            <person name="Kaur K."/>
            <person name="Hamwieh A."/>
            <person name="Solovyev V."/>
            <person name="Salamov A."/>
            <person name="Braich B."/>
            <person name="Kosarev P."/>
            <person name="Mahmoud A."/>
            <person name="Hajiyev E."/>
            <person name="Babayeva S."/>
            <person name="Izzatullayeva V."/>
            <person name="Mammadov A."/>
            <person name="Mammadov A."/>
            <person name="Sharifova S."/>
            <person name="Ojaghi J."/>
            <person name="Eynullazada K."/>
            <person name="Bayramov B."/>
            <person name="Abdulazimova A."/>
            <person name="Shahmuradov I."/>
        </authorList>
    </citation>
    <scope>NUCLEOTIDE SEQUENCE [LARGE SCALE GENOMIC DNA]</scope>
    <source>
        <strain evidence="4">cv. AG2017</strain>
        <tissue evidence="3">Leaf</tissue>
    </source>
</reference>
<proteinExistence type="predicted"/>
<dbReference type="STRING" id="22663.A0A2I0J1T0"/>
<dbReference type="Pfam" id="PF17919">
    <property type="entry name" value="RT_RNaseH_2"/>
    <property type="match status" value="1"/>
</dbReference>
<organism evidence="3 4">
    <name type="scientific">Punica granatum</name>
    <name type="common">Pomegranate</name>
    <dbReference type="NCBI Taxonomy" id="22663"/>
    <lineage>
        <taxon>Eukaryota</taxon>
        <taxon>Viridiplantae</taxon>
        <taxon>Streptophyta</taxon>
        <taxon>Embryophyta</taxon>
        <taxon>Tracheophyta</taxon>
        <taxon>Spermatophyta</taxon>
        <taxon>Magnoliopsida</taxon>
        <taxon>eudicotyledons</taxon>
        <taxon>Gunneridae</taxon>
        <taxon>Pentapetalae</taxon>
        <taxon>rosids</taxon>
        <taxon>malvids</taxon>
        <taxon>Myrtales</taxon>
        <taxon>Lythraceae</taxon>
        <taxon>Punica</taxon>
    </lineage>
</organism>
<evidence type="ECO:0000313" key="4">
    <source>
        <dbReference type="Proteomes" id="UP000233551"/>
    </source>
</evidence>
<comment type="caution">
    <text evidence="3">The sequence shown here is derived from an EMBL/GenBank/DDBJ whole genome shotgun (WGS) entry which is preliminary data.</text>
</comment>